<proteinExistence type="predicted"/>
<dbReference type="AlphaFoldDB" id="V6LA14"/>
<sequence length="44" mass="5197">MNKKGVLTPFKSIEKSLTLFVKRANTKGVWGFCFWLLKSYRLLF</sequence>
<accession>V6LA14</accession>
<evidence type="ECO:0000313" key="1">
    <source>
        <dbReference type="EMBL" id="EST40581.1"/>
    </source>
</evidence>
<evidence type="ECO:0000313" key="2">
    <source>
        <dbReference type="Proteomes" id="UP000017937"/>
    </source>
</evidence>
<gene>
    <name evidence="1" type="ORF">N871_03935</name>
</gene>
<dbReference type="EMBL" id="AWNG01000013">
    <property type="protein sequence ID" value="EST40581.1"/>
    <property type="molecule type" value="Genomic_DNA"/>
</dbReference>
<protein>
    <submittedName>
        <fullName evidence="1">Uncharacterized protein</fullName>
    </submittedName>
</protein>
<comment type="caution">
    <text evidence="1">The sequence shown here is derived from an EMBL/GenBank/DDBJ whole genome shotgun (WGS) entry which is preliminary data.</text>
</comment>
<reference evidence="1 2" key="1">
    <citation type="journal article" date="2013" name="Genome Announc.">
        <title>Draft Genome Sequence of Strain X47-2AL, a Feline Helicobacter pylori Isolate.</title>
        <authorList>
            <person name="Veyrier F.J."/>
            <person name="Ecobichon C."/>
            <person name="Boneca I.G."/>
        </authorList>
    </citation>
    <scope>NUCLEOTIDE SEQUENCE [LARGE SCALE GENOMIC DNA]</scope>
    <source>
        <strain evidence="1 2">X47-2AL</strain>
    </source>
</reference>
<dbReference type="PATRIC" id="fig|1386083.3.peg.781"/>
<organism evidence="1 2">
    <name type="scientific">Helicobacter pylori X47-2AL</name>
    <dbReference type="NCBI Taxonomy" id="1386083"/>
    <lineage>
        <taxon>Bacteria</taxon>
        <taxon>Pseudomonadati</taxon>
        <taxon>Campylobacterota</taxon>
        <taxon>Epsilonproteobacteria</taxon>
        <taxon>Campylobacterales</taxon>
        <taxon>Helicobacteraceae</taxon>
        <taxon>Helicobacter</taxon>
    </lineage>
</organism>
<name>V6LA14_HELPX</name>
<dbReference type="Proteomes" id="UP000017937">
    <property type="component" value="Unassembled WGS sequence"/>
</dbReference>